<feature type="compositionally biased region" description="Basic and acidic residues" evidence="1">
    <location>
        <begin position="88"/>
        <end position="118"/>
    </location>
</feature>
<feature type="region of interest" description="Disordered" evidence="1">
    <location>
        <begin position="635"/>
        <end position="698"/>
    </location>
</feature>
<evidence type="ECO:0000313" key="2">
    <source>
        <dbReference type="EMBL" id="CEL66148.1"/>
    </source>
</evidence>
<feature type="compositionally biased region" description="Basic and acidic residues" evidence="1">
    <location>
        <begin position="838"/>
        <end position="848"/>
    </location>
</feature>
<feature type="region of interest" description="Disordered" evidence="1">
    <location>
        <begin position="892"/>
        <end position="912"/>
    </location>
</feature>
<feature type="compositionally biased region" description="Basic and acidic residues" evidence="1">
    <location>
        <begin position="294"/>
        <end position="306"/>
    </location>
</feature>
<dbReference type="EMBL" id="LN714481">
    <property type="protein sequence ID" value="CEL66148.1"/>
    <property type="molecule type" value="Genomic_DNA"/>
</dbReference>
<feature type="compositionally biased region" description="Polar residues" evidence="1">
    <location>
        <begin position="683"/>
        <end position="692"/>
    </location>
</feature>
<feature type="compositionally biased region" description="Basic and acidic residues" evidence="1">
    <location>
        <begin position="324"/>
        <end position="341"/>
    </location>
</feature>
<feature type="region of interest" description="Disordered" evidence="1">
    <location>
        <begin position="406"/>
        <end position="467"/>
    </location>
</feature>
<feature type="compositionally biased region" description="Pro residues" evidence="1">
    <location>
        <begin position="69"/>
        <end position="78"/>
    </location>
</feature>
<sequence>MSAGTRTGVAPGEAETRPSPEWGARKKPARDQAREDPDGPSFCRRNFSACAGSGGRPGIPDERHGRPPRSLPFLPPPSFAELLLPPTDEERGWASRMSGRRERGASDGRSEAEPHAEGPRTGVRRASGPARDAKRRRRRSHLDFFLCPDSNRRDANGSAQLEGMASEHAGRDPGAAAASEKTTRVSLLEFPDSIGRAGWIGVTGGSARPLLTTSSLFSCSPVSEAPHCPSRPRACGASERVASGARLTPLRAVVHAPGRSVSSRQDAFLGGPQADCADVDTGGTFQRRQPGLPFRREEAGPRREAENEAETDPQESPETANRLRGREARRASSESGPDRETQSQMHASPGWSGSQKRAKRRRRRGAPSGSRDRAGEIEGRGQLTGAGCLLSGAQAVESLCGVKKGEKAPRVGFEDSPGSGGATRAETNRARVDERTRGAREPEASRVPPTGRSSCHSAELSRSRVPVPASPLLRATAFNASRDGETWRDAQSRQSPLECVSECLDPGFRRFSDCQSRRDKAREREDRSVQAVHCSDSGRKAGMCVPRVLDAMQSPRSGECSEAHAGRGLQSRSFSSSLPPWTARCTLQEVPTRSAPSAEPSLKKTRRIPFRIVGGRVVQNGFSFSGSRCIALRPQGREVREGGSPSTEGSGVTPREDVQGRVEAERLGGSVAGRASEEKEARTSSALGTQSKGEQRTPGRFEDVLLRLAADSRLSLRALQKQFLGSRYGDASRWEKREEAVNDGEEGVDSLGEKGILADEAQARSLVRKRTNVSSPLGGFARTEATCPPKENGEGGMTEDLKPPFLTTKTGEPDGRHVGVNPNSEDALTRRQQAGDPPHGDETGRREAEAALRDSLRAFLRRRRLKRAATGKRILVALGRLGSFQASLPSSRFHMTGGEKEESGPSSVEEEPWYSGEAGNILDFPLLDAFGDPVHLTSGATPWPKTRLCPETLQERIVALHLWEPCFASLQTGSTEEEEKLLKELWDVERRNRREGLCESEASPQFHLSRPKGLENAVGVPEDRGNSRSAAAEDTQKDKGTVASRCEDSETTDVPGSEPRGFSSNRERRLFAEGEPRRAVESEAICPVLSEMSYGVSSCLVMHLCFWAACRLLLARGPRVSAKALGGEAVARIASFLPALSRFLGSLHSEAVDLARPAGLGEGTEEKKKEGVEGRMEMRHRWDAQDSGGSGRVHCLNSSAPDAAKANEGPPGLATGRGLSGSHGECEVGHQKKLMRNAKVRSENSSEGTGASGFRSARGLAGANDGGLNHRSWHVSHVADTAQSHANGVVALMRSCLHWFQTTVRQVLSRQRVGRSGLPRVSAKQKTTVILPSQSGRNLAFQGRRAPHMRPLGTRNRTHSSKAQKPMLCTGEGKPTAGTARFFKTKCQLELRYQKLRLVLRSLLEETQHAACLSGCGRDGETRSDSDADPTTSSSPLYVAVSLRDVLRRLFAASQQFSTFENCNVDV</sequence>
<protein>
    <submittedName>
        <fullName evidence="2">Uncharacterized protein</fullName>
    </submittedName>
</protein>
<feature type="compositionally biased region" description="Basic and acidic residues" evidence="1">
    <location>
        <begin position="1164"/>
        <end position="1177"/>
    </location>
</feature>
<feature type="region of interest" description="Disordered" evidence="1">
    <location>
        <begin position="1183"/>
        <end position="1265"/>
    </location>
</feature>
<feature type="compositionally biased region" description="Basic and acidic residues" evidence="1">
    <location>
        <begin position="654"/>
        <end position="666"/>
    </location>
</feature>
<feature type="compositionally biased region" description="Polar residues" evidence="1">
    <location>
        <begin position="821"/>
        <end position="832"/>
    </location>
</feature>
<feature type="compositionally biased region" description="Basic and acidic residues" evidence="1">
    <location>
        <begin position="370"/>
        <end position="379"/>
    </location>
</feature>
<evidence type="ECO:0000256" key="1">
    <source>
        <dbReference type="SAM" id="MobiDB-lite"/>
    </source>
</evidence>
<feature type="region of interest" description="Disordered" evidence="1">
    <location>
        <begin position="257"/>
        <end position="381"/>
    </location>
</feature>
<name>A0A0F7U8I5_NEOCL</name>
<feature type="compositionally biased region" description="Basic and acidic residues" evidence="1">
    <location>
        <begin position="1034"/>
        <end position="1048"/>
    </location>
</feature>
<feature type="region of interest" description="Disordered" evidence="1">
    <location>
        <begin position="1415"/>
        <end position="1434"/>
    </location>
</feature>
<feature type="compositionally biased region" description="Basic and acidic residues" evidence="1">
    <location>
        <begin position="426"/>
        <end position="444"/>
    </location>
</feature>
<organism evidence="2">
    <name type="scientific">Neospora caninum (strain Liverpool)</name>
    <dbReference type="NCBI Taxonomy" id="572307"/>
    <lineage>
        <taxon>Eukaryota</taxon>
        <taxon>Sar</taxon>
        <taxon>Alveolata</taxon>
        <taxon>Apicomplexa</taxon>
        <taxon>Conoidasida</taxon>
        <taxon>Coccidia</taxon>
        <taxon>Eucoccidiorida</taxon>
        <taxon>Eimeriorina</taxon>
        <taxon>Sarcocystidae</taxon>
        <taxon>Neospora</taxon>
    </lineage>
</organism>
<accession>A0A0F7U8I5</accession>
<feature type="region of interest" description="Disordered" evidence="1">
    <location>
        <begin position="776"/>
        <end position="848"/>
    </location>
</feature>
<feature type="compositionally biased region" description="Basic residues" evidence="1">
    <location>
        <begin position="356"/>
        <end position="365"/>
    </location>
</feature>
<reference evidence="2" key="1">
    <citation type="journal article" date="2015" name="PLoS ONE">
        <title>Comprehensive Evaluation of Toxoplasma gondii VEG and Neospora caninum LIV Genomes with Tachyzoite Stage Transcriptome and Proteome Defines Novel Transcript Features.</title>
        <authorList>
            <person name="Ramaprasad A."/>
            <person name="Mourier T."/>
            <person name="Naeem R."/>
            <person name="Malas T.B."/>
            <person name="Moussa E."/>
            <person name="Panigrahi A."/>
            <person name="Vermont S.J."/>
            <person name="Otto T.D."/>
            <person name="Wastling J."/>
            <person name="Pain A."/>
        </authorList>
    </citation>
    <scope>NUCLEOTIDE SEQUENCE</scope>
    <source>
        <strain evidence="2">Liverpool</strain>
    </source>
</reference>
<gene>
    <name evidence="2" type="ORF">BN1204_019700</name>
</gene>
<feature type="region of interest" description="Disordered" evidence="1">
    <location>
        <begin position="1158"/>
        <end position="1177"/>
    </location>
</feature>
<feature type="region of interest" description="Disordered" evidence="1">
    <location>
        <begin position="1348"/>
        <end position="1371"/>
    </location>
</feature>
<proteinExistence type="predicted"/>
<feature type="region of interest" description="Disordered" evidence="1">
    <location>
        <begin position="1"/>
        <end position="180"/>
    </location>
</feature>
<feature type="region of interest" description="Disordered" evidence="1">
    <location>
        <begin position="997"/>
        <end position="1068"/>
    </location>
</feature>